<dbReference type="PANTHER" id="PTHR23021:SF11">
    <property type="entry name" value="SERPENTINE RECEPTOR, CLASS T"/>
    <property type="match status" value="1"/>
</dbReference>
<protein>
    <recommendedName>
        <fullName evidence="5">G protein-coupled receptor</fullName>
    </recommendedName>
</protein>
<keyword evidence="1" id="KW-0472">Membrane</keyword>
<dbReference type="EMBL" id="BTRK01000004">
    <property type="protein sequence ID" value="GMR44925.1"/>
    <property type="molecule type" value="Genomic_DNA"/>
</dbReference>
<keyword evidence="1" id="KW-0812">Transmembrane</keyword>
<dbReference type="Proteomes" id="UP001328107">
    <property type="component" value="Unassembled WGS sequence"/>
</dbReference>
<dbReference type="AlphaFoldDB" id="A0AAN5HXL8"/>
<dbReference type="EMBL" id="BTRK01000004">
    <property type="protein sequence ID" value="GMR44924.1"/>
    <property type="molecule type" value="Genomic_DNA"/>
</dbReference>
<organism evidence="2 4">
    <name type="scientific">Pristionchus mayeri</name>
    <dbReference type="NCBI Taxonomy" id="1317129"/>
    <lineage>
        <taxon>Eukaryota</taxon>
        <taxon>Metazoa</taxon>
        <taxon>Ecdysozoa</taxon>
        <taxon>Nematoda</taxon>
        <taxon>Chromadorea</taxon>
        <taxon>Rhabditida</taxon>
        <taxon>Rhabditina</taxon>
        <taxon>Diplogasteromorpha</taxon>
        <taxon>Diplogasteroidea</taxon>
        <taxon>Neodiplogasteridae</taxon>
        <taxon>Pristionchus</taxon>
    </lineage>
</organism>
<evidence type="ECO:0000256" key="1">
    <source>
        <dbReference type="SAM" id="Phobius"/>
    </source>
</evidence>
<proteinExistence type="predicted"/>
<reference evidence="2" key="2">
    <citation type="submission" date="2023-06" db="EMBL/GenBank/DDBJ databases">
        <title>Genome assembly of Pristionchus species.</title>
        <authorList>
            <person name="Yoshida K."/>
            <person name="Sommer R.J."/>
        </authorList>
    </citation>
    <scope>NUCLEOTIDE SEQUENCE</scope>
    <source>
        <strain evidence="2">RS5460</strain>
    </source>
</reference>
<evidence type="ECO:0000313" key="4">
    <source>
        <dbReference type="Proteomes" id="UP001328107"/>
    </source>
</evidence>
<evidence type="ECO:0008006" key="5">
    <source>
        <dbReference type="Google" id="ProtNLM"/>
    </source>
</evidence>
<gene>
    <name evidence="2" type="ORF">PMAYCL1PPCAC_15119</name>
    <name evidence="3" type="ORF">PMAYCL1PPCAC_15120</name>
</gene>
<keyword evidence="4" id="KW-1185">Reference proteome</keyword>
<dbReference type="Pfam" id="PF10321">
    <property type="entry name" value="7TM_GPCR_Srt"/>
    <property type="match status" value="1"/>
</dbReference>
<feature type="transmembrane region" description="Helical" evidence="1">
    <location>
        <begin position="80"/>
        <end position="103"/>
    </location>
</feature>
<dbReference type="InterPro" id="IPR019425">
    <property type="entry name" value="7TM_GPCR_serpentine_rcpt_Srt"/>
</dbReference>
<feature type="transmembrane region" description="Helical" evidence="1">
    <location>
        <begin position="12"/>
        <end position="30"/>
    </location>
</feature>
<name>A0AAN5HXL8_9BILA</name>
<accession>A0AAN5HXL8</accession>
<dbReference type="PANTHER" id="PTHR23021">
    <property type="entry name" value="SERPENTINE RECEPTOR, CLASS T"/>
    <property type="match status" value="1"/>
</dbReference>
<feature type="transmembrane region" description="Helical" evidence="1">
    <location>
        <begin position="123"/>
        <end position="140"/>
    </location>
</feature>
<feature type="transmembrane region" description="Helical" evidence="1">
    <location>
        <begin position="42"/>
        <end position="60"/>
    </location>
</feature>
<evidence type="ECO:0000313" key="3">
    <source>
        <dbReference type="EMBL" id="GMR44925.1"/>
    </source>
</evidence>
<evidence type="ECO:0000313" key="2">
    <source>
        <dbReference type="EMBL" id="GMR44924.1"/>
    </source>
</evidence>
<keyword evidence="1" id="KW-1133">Transmembrane helix</keyword>
<comment type="caution">
    <text evidence="2">The sequence shown here is derived from an EMBL/GenBank/DDBJ whole genome shotgun (WGS) entry which is preliminary data.</text>
</comment>
<sequence length="141" mass="16260">MIVQSVADIMELILVTFIFGIMLIRGEVYCTHPRLQMCCSMAIEFFFFCSSIGCLLAALNRFGEVLSFQFIGCIFKGWRTWFAMLLLIIPCLFLICFTPLLLFNSQFHLMFFDPIIYAGRFKVKLAIACSIILIFNLFPVH</sequence>
<reference evidence="4" key="1">
    <citation type="submission" date="2022-10" db="EMBL/GenBank/DDBJ databases">
        <title>Genome assembly of Pristionchus species.</title>
        <authorList>
            <person name="Yoshida K."/>
            <person name="Sommer R.J."/>
        </authorList>
    </citation>
    <scope>NUCLEOTIDE SEQUENCE [LARGE SCALE GENOMIC DNA]</scope>
    <source>
        <strain evidence="4">RS5460</strain>
    </source>
</reference>